<evidence type="ECO:0000256" key="11">
    <source>
        <dbReference type="ARBA" id="ARBA00048573"/>
    </source>
</evidence>
<dbReference type="InterPro" id="IPR012340">
    <property type="entry name" value="NA-bd_OB-fold"/>
</dbReference>
<dbReference type="GO" id="GO:0000049">
    <property type="term" value="F:tRNA binding"/>
    <property type="evidence" value="ECO:0007669"/>
    <property type="project" value="TreeGrafter"/>
</dbReference>
<keyword evidence="9" id="KW-0030">Aminoacyl-tRNA synthetase</keyword>
<dbReference type="EMBL" id="AP022360">
    <property type="protein sequence ID" value="BBU81304.1"/>
    <property type="molecule type" value="Genomic_DNA"/>
</dbReference>
<name>A0A8S0FLY1_ECOLX</name>
<feature type="domain" description="OB" evidence="12">
    <location>
        <begin position="20"/>
        <end position="98"/>
    </location>
</feature>
<dbReference type="GO" id="GO:0005524">
    <property type="term" value="F:ATP binding"/>
    <property type="evidence" value="ECO:0007669"/>
    <property type="project" value="UniProtKB-KW"/>
</dbReference>
<evidence type="ECO:0000256" key="9">
    <source>
        <dbReference type="ARBA" id="ARBA00023146"/>
    </source>
</evidence>
<dbReference type="CDD" id="cd04322">
    <property type="entry name" value="LysRS_N"/>
    <property type="match status" value="1"/>
</dbReference>
<dbReference type="Pfam" id="PF01336">
    <property type="entry name" value="tRNA_anti-codon"/>
    <property type="match status" value="1"/>
</dbReference>
<proteinExistence type="inferred from homology"/>
<evidence type="ECO:0000256" key="4">
    <source>
        <dbReference type="ARBA" id="ARBA00022598"/>
    </source>
</evidence>
<evidence type="ECO:0000313" key="13">
    <source>
        <dbReference type="EMBL" id="BBU81304.1"/>
    </source>
</evidence>
<dbReference type="GO" id="GO:0006430">
    <property type="term" value="P:lysyl-tRNA aminoacylation"/>
    <property type="evidence" value="ECO:0007669"/>
    <property type="project" value="TreeGrafter"/>
</dbReference>
<evidence type="ECO:0000259" key="12">
    <source>
        <dbReference type="Pfam" id="PF01336"/>
    </source>
</evidence>
<dbReference type="SUPFAM" id="SSF50249">
    <property type="entry name" value="Nucleic acid-binding proteins"/>
    <property type="match status" value="1"/>
</dbReference>
<dbReference type="AlphaFoldDB" id="A0A8S0FLY1"/>
<comment type="similarity">
    <text evidence="1">Belongs to the class-II aminoacyl-tRNA synthetase family.</text>
</comment>
<dbReference type="GO" id="GO:0004824">
    <property type="term" value="F:lysine-tRNA ligase activity"/>
    <property type="evidence" value="ECO:0007669"/>
    <property type="project" value="UniProtKB-EC"/>
</dbReference>
<dbReference type="GO" id="GO:0046872">
    <property type="term" value="F:metal ion binding"/>
    <property type="evidence" value="ECO:0007669"/>
    <property type="project" value="UniProtKB-KW"/>
</dbReference>
<dbReference type="InterPro" id="IPR004365">
    <property type="entry name" value="NA-bd_OB_tRNA"/>
</dbReference>
<dbReference type="InterPro" id="IPR044136">
    <property type="entry name" value="Lys-tRNA-ligase_II_N"/>
</dbReference>
<dbReference type="Gene3D" id="2.40.50.140">
    <property type="entry name" value="Nucleic acid-binding proteins"/>
    <property type="match status" value="1"/>
</dbReference>
<evidence type="ECO:0000256" key="3">
    <source>
        <dbReference type="ARBA" id="ARBA00022490"/>
    </source>
</evidence>
<keyword evidence="4" id="KW-0436">Ligase</keyword>
<keyword evidence="8" id="KW-0648">Protein biosynthesis</keyword>
<accession>A0A8S0FLY1</accession>
<organism evidence="13 14">
    <name type="scientific">Escherichia coli</name>
    <dbReference type="NCBI Taxonomy" id="562"/>
    <lineage>
        <taxon>Bacteria</taxon>
        <taxon>Pseudomonadati</taxon>
        <taxon>Pseudomonadota</taxon>
        <taxon>Gammaproteobacteria</taxon>
        <taxon>Enterobacterales</taxon>
        <taxon>Enterobacteriaceae</taxon>
        <taxon>Escherichia</taxon>
    </lineage>
</organism>
<evidence type="ECO:0000256" key="2">
    <source>
        <dbReference type="ARBA" id="ARBA00013166"/>
    </source>
</evidence>
<dbReference type="EC" id="6.1.1.6" evidence="2"/>
<keyword evidence="6" id="KW-0547">Nucleotide-binding</keyword>
<evidence type="ECO:0000256" key="5">
    <source>
        <dbReference type="ARBA" id="ARBA00022723"/>
    </source>
</evidence>
<dbReference type="PANTHER" id="PTHR42918:SF15">
    <property type="entry name" value="LYSINE--TRNA LIGASE, CHLOROPLASTIC_MITOCHONDRIAL"/>
    <property type="match status" value="1"/>
</dbReference>
<sequence>MHAEFDGKENEELEALNIEVAVAGRMMTRRIMGKASFVTLQDVGGRIQLYVARDDLPEGVYNEQFKKWDLGDILGAKGKLFKTKTGELSIHCTELRLLTKALRPLPDKFHGLQDQEARYRQRYCRAWISSLTMNPATPLKCARRSSLVFASSW</sequence>
<evidence type="ECO:0000256" key="1">
    <source>
        <dbReference type="ARBA" id="ARBA00008226"/>
    </source>
</evidence>
<evidence type="ECO:0000313" key="14">
    <source>
        <dbReference type="Proteomes" id="UP000467488"/>
    </source>
</evidence>
<dbReference type="PANTHER" id="PTHR42918">
    <property type="entry name" value="LYSYL-TRNA SYNTHETASE"/>
    <property type="match status" value="1"/>
</dbReference>
<evidence type="ECO:0000256" key="10">
    <source>
        <dbReference type="ARBA" id="ARBA00030563"/>
    </source>
</evidence>
<evidence type="ECO:0000256" key="6">
    <source>
        <dbReference type="ARBA" id="ARBA00022741"/>
    </source>
</evidence>
<keyword evidence="3" id="KW-0963">Cytoplasm</keyword>
<dbReference type="FunFam" id="2.40.50.140:FF:000024">
    <property type="entry name" value="Lysine--tRNA ligase"/>
    <property type="match status" value="1"/>
</dbReference>
<dbReference type="Proteomes" id="UP000467488">
    <property type="component" value="Chromosome"/>
</dbReference>
<keyword evidence="7" id="KW-0067">ATP-binding</keyword>
<gene>
    <name evidence="13" type="ORF">EIMP300_27040</name>
</gene>
<comment type="catalytic activity">
    <reaction evidence="11">
        <text>tRNA(Lys) + L-lysine + ATP = L-lysyl-tRNA(Lys) + AMP + diphosphate</text>
        <dbReference type="Rhea" id="RHEA:20792"/>
        <dbReference type="Rhea" id="RHEA-COMP:9696"/>
        <dbReference type="Rhea" id="RHEA-COMP:9697"/>
        <dbReference type="ChEBI" id="CHEBI:30616"/>
        <dbReference type="ChEBI" id="CHEBI:32551"/>
        <dbReference type="ChEBI" id="CHEBI:33019"/>
        <dbReference type="ChEBI" id="CHEBI:78442"/>
        <dbReference type="ChEBI" id="CHEBI:78529"/>
        <dbReference type="ChEBI" id="CHEBI:456215"/>
        <dbReference type="EC" id="6.1.1.6"/>
    </reaction>
</comment>
<dbReference type="GO" id="GO:0005829">
    <property type="term" value="C:cytosol"/>
    <property type="evidence" value="ECO:0007669"/>
    <property type="project" value="TreeGrafter"/>
</dbReference>
<evidence type="ECO:0000256" key="7">
    <source>
        <dbReference type="ARBA" id="ARBA00022840"/>
    </source>
</evidence>
<protein>
    <recommendedName>
        <fullName evidence="2">lysine--tRNA ligase</fullName>
        <ecNumber evidence="2">6.1.1.6</ecNumber>
    </recommendedName>
    <alternativeName>
        <fullName evidence="10">Lysyl-tRNA synthetase</fullName>
    </alternativeName>
</protein>
<evidence type="ECO:0000256" key="8">
    <source>
        <dbReference type="ARBA" id="ARBA00022917"/>
    </source>
</evidence>
<reference evidence="13 14" key="1">
    <citation type="submission" date="2020-01" db="EMBL/GenBank/DDBJ databases">
        <title>Dynamics of blaIMP-6 dissemination in carbapenem resistant Enterobacteriacea isolated from regional surveillance in Osaka, Japan.</title>
        <authorList>
            <person name="Abe R."/>
            <person name="Akeda Y."/>
            <person name="Sugawara Y."/>
            <person name="Yamamoto N."/>
            <person name="Tomono K."/>
            <person name="Takeuchi D."/>
            <person name="Kawahara R."/>
            <person name="Hamada S."/>
        </authorList>
    </citation>
    <scope>NUCLEOTIDE SEQUENCE [LARGE SCALE GENOMIC DNA]</scope>
    <source>
        <strain evidence="13 14">E300</strain>
    </source>
</reference>
<keyword evidence="5" id="KW-0479">Metal-binding</keyword>